<dbReference type="Pfam" id="PF20151">
    <property type="entry name" value="DUF6533"/>
    <property type="match status" value="1"/>
</dbReference>
<dbReference type="AlphaFoldDB" id="A0A9P5PB02"/>
<gene>
    <name evidence="3" type="ORF">BDP27DRAFT_1485869</name>
</gene>
<dbReference type="InterPro" id="IPR045340">
    <property type="entry name" value="DUF6533"/>
</dbReference>
<feature type="domain" description="DUF6533" evidence="2">
    <location>
        <begin position="21"/>
        <end position="66"/>
    </location>
</feature>
<keyword evidence="1" id="KW-1133">Transmembrane helix</keyword>
<feature type="transmembrane region" description="Helical" evidence="1">
    <location>
        <begin position="79"/>
        <end position="102"/>
    </location>
</feature>
<reference evidence="3" key="1">
    <citation type="submission" date="2020-11" db="EMBL/GenBank/DDBJ databases">
        <authorList>
            <consortium name="DOE Joint Genome Institute"/>
            <person name="Ahrendt S."/>
            <person name="Riley R."/>
            <person name="Andreopoulos W."/>
            <person name="Labutti K."/>
            <person name="Pangilinan J."/>
            <person name="Ruiz-Duenas F.J."/>
            <person name="Barrasa J.M."/>
            <person name="Sanchez-Garcia M."/>
            <person name="Camarero S."/>
            <person name="Miyauchi S."/>
            <person name="Serrano A."/>
            <person name="Linde D."/>
            <person name="Babiker R."/>
            <person name="Drula E."/>
            <person name="Ayuso-Fernandez I."/>
            <person name="Pacheco R."/>
            <person name="Padilla G."/>
            <person name="Ferreira P."/>
            <person name="Barriuso J."/>
            <person name="Kellner H."/>
            <person name="Castanera R."/>
            <person name="Alfaro M."/>
            <person name="Ramirez L."/>
            <person name="Pisabarro A.G."/>
            <person name="Kuo A."/>
            <person name="Tritt A."/>
            <person name="Lipzen A."/>
            <person name="He G."/>
            <person name="Yan M."/>
            <person name="Ng V."/>
            <person name="Cullen D."/>
            <person name="Martin F."/>
            <person name="Rosso M.-N."/>
            <person name="Henrissat B."/>
            <person name="Hibbett D."/>
            <person name="Martinez A.T."/>
            <person name="Grigoriev I.V."/>
        </authorList>
    </citation>
    <scope>NUCLEOTIDE SEQUENCE</scope>
    <source>
        <strain evidence="3">AH 40177</strain>
    </source>
</reference>
<organism evidence="3 4">
    <name type="scientific">Rhodocollybia butyracea</name>
    <dbReference type="NCBI Taxonomy" id="206335"/>
    <lineage>
        <taxon>Eukaryota</taxon>
        <taxon>Fungi</taxon>
        <taxon>Dikarya</taxon>
        <taxon>Basidiomycota</taxon>
        <taxon>Agaricomycotina</taxon>
        <taxon>Agaricomycetes</taxon>
        <taxon>Agaricomycetidae</taxon>
        <taxon>Agaricales</taxon>
        <taxon>Marasmiineae</taxon>
        <taxon>Omphalotaceae</taxon>
        <taxon>Rhodocollybia</taxon>
    </lineage>
</organism>
<accession>A0A9P5PB02</accession>
<name>A0A9P5PB02_9AGAR</name>
<dbReference type="OrthoDB" id="2745134at2759"/>
<protein>
    <recommendedName>
        <fullName evidence="2">DUF6533 domain-containing protein</fullName>
    </recommendedName>
</protein>
<evidence type="ECO:0000259" key="2">
    <source>
        <dbReference type="Pfam" id="PF20151"/>
    </source>
</evidence>
<evidence type="ECO:0000313" key="4">
    <source>
        <dbReference type="Proteomes" id="UP000772434"/>
    </source>
</evidence>
<keyword evidence="4" id="KW-1185">Reference proteome</keyword>
<sequence length="354" mass="39268">MPKFSSVQAEDLQFLKMLWNYMTLSAFVLWLHDSLITLPTEVRSIWSRKLTGNSMVFILNRYGFLLFEVMLLVPSLSKMSIVGGITDGATKLLAILSVYALFGQKRSLFVLLCLFIVADIIVGSLMWFSYTSVTSSQGTLAEPFTACLAINGDHTIIWSSVQPILQLTFNSIMFILAPYISSVDAARPIPSTIFITASIQASIMLNSVLSSRVMSAKEAQLTVTISSFLNILPNLLINRYVLNIRAYSNRTVQHSGNGPTNITGVFPLGRINFSENPFIGNSMGAPLDPAQWDDVDELRSEVEHGERDSDWEIINRVVDPLTTLVPVIYDHDKGGPITFVPMQREHGPTRSGLL</sequence>
<feature type="transmembrane region" description="Helical" evidence="1">
    <location>
        <begin position="109"/>
        <end position="130"/>
    </location>
</feature>
<dbReference type="EMBL" id="JADNRY010000195">
    <property type="protein sequence ID" value="KAF9061641.1"/>
    <property type="molecule type" value="Genomic_DNA"/>
</dbReference>
<feature type="transmembrane region" description="Helical" evidence="1">
    <location>
        <begin position="50"/>
        <end position="73"/>
    </location>
</feature>
<evidence type="ECO:0000313" key="3">
    <source>
        <dbReference type="EMBL" id="KAF9061641.1"/>
    </source>
</evidence>
<comment type="caution">
    <text evidence="3">The sequence shown here is derived from an EMBL/GenBank/DDBJ whole genome shotgun (WGS) entry which is preliminary data.</text>
</comment>
<keyword evidence="1" id="KW-0812">Transmembrane</keyword>
<dbReference type="Proteomes" id="UP000772434">
    <property type="component" value="Unassembled WGS sequence"/>
</dbReference>
<proteinExistence type="predicted"/>
<keyword evidence="1" id="KW-0472">Membrane</keyword>
<evidence type="ECO:0000256" key="1">
    <source>
        <dbReference type="SAM" id="Phobius"/>
    </source>
</evidence>